<dbReference type="GO" id="GO:0000160">
    <property type="term" value="P:phosphorelay signal transduction system"/>
    <property type="evidence" value="ECO:0007669"/>
    <property type="project" value="InterPro"/>
</dbReference>
<dbReference type="SUPFAM" id="SSF52172">
    <property type="entry name" value="CheY-like"/>
    <property type="match status" value="1"/>
</dbReference>
<dbReference type="Proteomes" id="UP000653472">
    <property type="component" value="Unassembled WGS sequence"/>
</dbReference>
<evidence type="ECO:0000259" key="4">
    <source>
        <dbReference type="PROSITE" id="PS50110"/>
    </source>
</evidence>
<dbReference type="Pfam" id="PF00072">
    <property type="entry name" value="Response_reg"/>
    <property type="match status" value="1"/>
</dbReference>
<protein>
    <submittedName>
        <fullName evidence="5">Response regulator</fullName>
    </submittedName>
</protein>
<organism evidence="5 6">
    <name type="scientific">Solimonas marina</name>
    <dbReference type="NCBI Taxonomy" id="2714601"/>
    <lineage>
        <taxon>Bacteria</taxon>
        <taxon>Pseudomonadati</taxon>
        <taxon>Pseudomonadota</taxon>
        <taxon>Gammaproteobacteria</taxon>
        <taxon>Nevskiales</taxon>
        <taxon>Nevskiaceae</taxon>
        <taxon>Solimonas</taxon>
    </lineage>
</organism>
<feature type="domain" description="Response regulatory" evidence="4">
    <location>
        <begin position="4"/>
        <end position="120"/>
    </location>
</feature>
<feature type="modified residue" description="4-aspartylphosphate" evidence="2">
    <location>
        <position position="53"/>
    </location>
</feature>
<dbReference type="InterPro" id="IPR001789">
    <property type="entry name" value="Sig_transdc_resp-reg_receiver"/>
</dbReference>
<dbReference type="EMBL" id="JAAVXB010000005">
    <property type="protein sequence ID" value="NKF22772.1"/>
    <property type="molecule type" value="Genomic_DNA"/>
</dbReference>
<evidence type="ECO:0000313" key="6">
    <source>
        <dbReference type="Proteomes" id="UP000653472"/>
    </source>
</evidence>
<dbReference type="PROSITE" id="PS50110">
    <property type="entry name" value="RESPONSE_REGULATORY"/>
    <property type="match status" value="1"/>
</dbReference>
<dbReference type="PANTHER" id="PTHR44591:SF3">
    <property type="entry name" value="RESPONSE REGULATORY DOMAIN-CONTAINING PROTEIN"/>
    <property type="match status" value="1"/>
</dbReference>
<dbReference type="PANTHER" id="PTHR44591">
    <property type="entry name" value="STRESS RESPONSE REGULATOR PROTEIN 1"/>
    <property type="match status" value="1"/>
</dbReference>
<proteinExistence type="predicted"/>
<gene>
    <name evidence="5" type="ORF">G7Y82_10630</name>
</gene>
<feature type="coiled-coil region" evidence="3">
    <location>
        <begin position="168"/>
        <end position="195"/>
    </location>
</feature>
<dbReference type="Gene3D" id="3.40.50.2300">
    <property type="match status" value="1"/>
</dbReference>
<dbReference type="CDD" id="cd00156">
    <property type="entry name" value="REC"/>
    <property type="match status" value="1"/>
</dbReference>
<dbReference type="AlphaFoldDB" id="A0A969W8V8"/>
<comment type="caution">
    <text evidence="5">The sequence shown here is derived from an EMBL/GenBank/DDBJ whole genome shotgun (WGS) entry which is preliminary data.</text>
</comment>
<keyword evidence="6" id="KW-1185">Reference proteome</keyword>
<keyword evidence="1 2" id="KW-0597">Phosphoprotein</keyword>
<reference evidence="5" key="1">
    <citation type="submission" date="2020-03" db="EMBL/GenBank/DDBJ databases">
        <title>Solimonas marina sp. nov., isolated from deep seawater of the Pacific Ocean.</title>
        <authorList>
            <person name="Liu X."/>
            <person name="Lai Q."/>
            <person name="Sun F."/>
            <person name="Gai Y."/>
            <person name="Li G."/>
            <person name="Shao Z."/>
        </authorList>
    </citation>
    <scope>NUCLEOTIDE SEQUENCE</scope>
    <source>
        <strain evidence="5">C16B3</strain>
    </source>
</reference>
<dbReference type="InterPro" id="IPR011006">
    <property type="entry name" value="CheY-like_superfamily"/>
</dbReference>
<dbReference type="SMART" id="SM00448">
    <property type="entry name" value="REC"/>
    <property type="match status" value="1"/>
</dbReference>
<name>A0A969W8V8_9GAMM</name>
<evidence type="ECO:0000256" key="3">
    <source>
        <dbReference type="SAM" id="Coils"/>
    </source>
</evidence>
<sequence>MQRTALVVDDSKSARFALRRHLEGRGFKVDTADGAEDAYRAIDAQAPDLVFLDHIMPGIDGFTALRHLKADPTTATIPVVICSSNEGAAFVAEARDQGAADVLSKPPTPDQLERLLAALAVSARQSEIDASLAAAVDPTDDALLAALDEPTAQIPAPSAAPSASADEIAALRARVETLETELASLRAQFAAQIDAAQQATVRRVAETLLQSLSAPR</sequence>
<evidence type="ECO:0000313" key="5">
    <source>
        <dbReference type="EMBL" id="NKF22772.1"/>
    </source>
</evidence>
<accession>A0A969W8V8</accession>
<evidence type="ECO:0000256" key="2">
    <source>
        <dbReference type="PROSITE-ProRule" id="PRU00169"/>
    </source>
</evidence>
<keyword evidence="3" id="KW-0175">Coiled coil</keyword>
<dbReference type="InterPro" id="IPR050595">
    <property type="entry name" value="Bact_response_regulator"/>
</dbReference>
<dbReference type="RefSeq" id="WP_168148036.1">
    <property type="nucleotide sequence ID" value="NZ_JAAVXB010000005.1"/>
</dbReference>
<evidence type="ECO:0000256" key="1">
    <source>
        <dbReference type="ARBA" id="ARBA00022553"/>
    </source>
</evidence>